<evidence type="ECO:0000256" key="2">
    <source>
        <dbReference type="ARBA" id="ARBA00010617"/>
    </source>
</evidence>
<dbReference type="GO" id="GO:0046872">
    <property type="term" value="F:metal ion binding"/>
    <property type="evidence" value="ECO:0007669"/>
    <property type="project" value="UniProtKB-KW"/>
</dbReference>
<evidence type="ECO:0000313" key="10">
    <source>
        <dbReference type="Proteomes" id="UP000447434"/>
    </source>
</evidence>
<accession>A0A6A4PBX8</accession>
<reference evidence="10" key="1">
    <citation type="journal article" date="2020" name="Nat. Commun.">
        <title>Genome sequence of the cluster root forming white lupin.</title>
        <authorList>
            <person name="Hufnagel B."/>
            <person name="Marques A."/>
            <person name="Soriano A."/>
            <person name="Marques L."/>
            <person name="Divol F."/>
            <person name="Doumas P."/>
            <person name="Sallet E."/>
            <person name="Mancinotti D."/>
            <person name="Carrere S."/>
            <person name="Marande W."/>
            <person name="Arribat S."/>
            <person name="Keller J."/>
            <person name="Huneau C."/>
            <person name="Blein T."/>
            <person name="Aime D."/>
            <person name="Laguerre M."/>
            <person name="Taylor J."/>
            <person name="Schubert V."/>
            <person name="Nelson M."/>
            <person name="Geu-Flores F."/>
            <person name="Crespi M."/>
            <person name="Gallardo-Guerrero K."/>
            <person name="Delaux P.-M."/>
            <person name="Salse J."/>
            <person name="Berges H."/>
            <person name="Guyot R."/>
            <person name="Gouzy J."/>
            <person name="Peret B."/>
        </authorList>
    </citation>
    <scope>NUCLEOTIDE SEQUENCE [LARGE SCALE GENOMIC DNA]</scope>
    <source>
        <strain evidence="10">cv. Amiga</strain>
    </source>
</reference>
<keyword evidence="4" id="KW-0479">Metal-binding</keyword>
<dbReference type="GO" id="GO:0016020">
    <property type="term" value="C:membrane"/>
    <property type="evidence" value="ECO:0007669"/>
    <property type="project" value="UniProtKB-SubCell"/>
</dbReference>
<keyword evidence="3" id="KW-0349">Heme</keyword>
<sequence length="95" mass="10988">MFWEWEDKNKGIDEFEIEVNRDLHGLSADIISKVAFGSSYKEGKEIFEFQEQQHHLASLASRSVYIPGFRYKKLEFGSSPLIENGESNNSKSRKT</sequence>
<gene>
    <name evidence="9" type="ORF">Lalb_Chr14g0369151</name>
</gene>
<name>A0A6A4PBX8_LUPAL</name>
<evidence type="ECO:0000313" key="9">
    <source>
        <dbReference type="EMBL" id="KAE9600080.1"/>
    </source>
</evidence>
<keyword evidence="10" id="KW-1185">Reference proteome</keyword>
<dbReference type="AlphaFoldDB" id="A0A6A4PBX8"/>
<dbReference type="Gene3D" id="1.20.120.990">
    <property type="entry name" value="Glycosyltransferase family 88, C-terminal domain"/>
    <property type="match status" value="1"/>
</dbReference>
<dbReference type="InterPro" id="IPR050665">
    <property type="entry name" value="Cytochrome_P450_Monooxygen"/>
</dbReference>
<evidence type="ECO:0000256" key="5">
    <source>
        <dbReference type="ARBA" id="ARBA00023002"/>
    </source>
</evidence>
<comment type="subcellular location">
    <subcellularLocation>
        <location evidence="1">Membrane</location>
        <topology evidence="1">Single-pass membrane protein</topology>
    </subcellularLocation>
</comment>
<keyword evidence="6" id="KW-0408">Iron</keyword>
<evidence type="ECO:0000256" key="7">
    <source>
        <dbReference type="ARBA" id="ARBA00023033"/>
    </source>
</evidence>
<dbReference type="OrthoDB" id="1470350at2759"/>
<dbReference type="EMBL" id="WOCE01000014">
    <property type="protein sequence ID" value="KAE9600080.1"/>
    <property type="molecule type" value="Genomic_DNA"/>
</dbReference>
<dbReference type="PANTHER" id="PTHR24282:SF112">
    <property type="entry name" value="CYTOCHROME P450 FAMILY 709 PROTEIN"/>
    <property type="match status" value="1"/>
</dbReference>
<proteinExistence type="inferred from homology"/>
<evidence type="ECO:0000256" key="8">
    <source>
        <dbReference type="ARBA" id="ARBA00023136"/>
    </source>
</evidence>
<evidence type="ECO:0000256" key="1">
    <source>
        <dbReference type="ARBA" id="ARBA00004167"/>
    </source>
</evidence>
<keyword evidence="8" id="KW-0472">Membrane</keyword>
<evidence type="ECO:0000256" key="3">
    <source>
        <dbReference type="ARBA" id="ARBA00022617"/>
    </source>
</evidence>
<dbReference type="PANTHER" id="PTHR24282">
    <property type="entry name" value="CYTOCHROME P450 FAMILY MEMBER"/>
    <property type="match status" value="1"/>
</dbReference>
<dbReference type="GO" id="GO:0016705">
    <property type="term" value="F:oxidoreductase activity, acting on paired donors, with incorporation or reduction of molecular oxygen"/>
    <property type="evidence" value="ECO:0007669"/>
    <property type="project" value="UniProtKB-ARBA"/>
</dbReference>
<keyword evidence="5" id="KW-0560">Oxidoreductase</keyword>
<dbReference type="Proteomes" id="UP000447434">
    <property type="component" value="Chromosome 14"/>
</dbReference>
<comment type="caution">
    <text evidence="9">The sequence shown here is derived from an EMBL/GenBank/DDBJ whole genome shotgun (WGS) entry which is preliminary data.</text>
</comment>
<evidence type="ECO:0000256" key="4">
    <source>
        <dbReference type="ARBA" id="ARBA00022723"/>
    </source>
</evidence>
<comment type="similarity">
    <text evidence="2">Belongs to the cytochrome P450 family.</text>
</comment>
<keyword evidence="7" id="KW-0503">Monooxygenase</keyword>
<dbReference type="GO" id="GO:0004497">
    <property type="term" value="F:monooxygenase activity"/>
    <property type="evidence" value="ECO:0007669"/>
    <property type="project" value="UniProtKB-KW"/>
</dbReference>
<protein>
    <submittedName>
        <fullName evidence="9">Uncharacterized protein</fullName>
    </submittedName>
</protein>
<evidence type="ECO:0000256" key="6">
    <source>
        <dbReference type="ARBA" id="ARBA00023004"/>
    </source>
</evidence>
<organism evidence="9 10">
    <name type="scientific">Lupinus albus</name>
    <name type="common">White lupine</name>
    <name type="synonym">Lupinus termis</name>
    <dbReference type="NCBI Taxonomy" id="3870"/>
    <lineage>
        <taxon>Eukaryota</taxon>
        <taxon>Viridiplantae</taxon>
        <taxon>Streptophyta</taxon>
        <taxon>Embryophyta</taxon>
        <taxon>Tracheophyta</taxon>
        <taxon>Spermatophyta</taxon>
        <taxon>Magnoliopsida</taxon>
        <taxon>eudicotyledons</taxon>
        <taxon>Gunneridae</taxon>
        <taxon>Pentapetalae</taxon>
        <taxon>rosids</taxon>
        <taxon>fabids</taxon>
        <taxon>Fabales</taxon>
        <taxon>Fabaceae</taxon>
        <taxon>Papilionoideae</taxon>
        <taxon>50 kb inversion clade</taxon>
        <taxon>genistoids sensu lato</taxon>
        <taxon>core genistoids</taxon>
        <taxon>Genisteae</taxon>
        <taxon>Lupinus</taxon>
    </lineage>
</organism>